<keyword evidence="3" id="KW-1185">Reference proteome</keyword>
<proteinExistence type="predicted"/>
<protein>
    <submittedName>
        <fullName evidence="2">Uncharacterized protein</fullName>
    </submittedName>
</protein>
<reference evidence="3" key="1">
    <citation type="journal article" date="2018" name="Nat. Microbiol.">
        <title>Leveraging single-cell genomics to expand the fungal tree of life.</title>
        <authorList>
            <person name="Ahrendt S.R."/>
            <person name="Quandt C.A."/>
            <person name="Ciobanu D."/>
            <person name="Clum A."/>
            <person name="Salamov A."/>
            <person name="Andreopoulos B."/>
            <person name="Cheng J.F."/>
            <person name="Woyke T."/>
            <person name="Pelin A."/>
            <person name="Henrissat B."/>
            <person name="Reynolds N.K."/>
            <person name="Benny G.L."/>
            <person name="Smith M.E."/>
            <person name="James T.Y."/>
            <person name="Grigoriev I.V."/>
        </authorList>
    </citation>
    <scope>NUCLEOTIDE SEQUENCE [LARGE SCALE GENOMIC DNA]</scope>
</reference>
<organism evidence="2 3">
    <name type="scientific">Blyttiomyces helicus</name>
    <dbReference type="NCBI Taxonomy" id="388810"/>
    <lineage>
        <taxon>Eukaryota</taxon>
        <taxon>Fungi</taxon>
        <taxon>Fungi incertae sedis</taxon>
        <taxon>Chytridiomycota</taxon>
        <taxon>Chytridiomycota incertae sedis</taxon>
        <taxon>Chytridiomycetes</taxon>
        <taxon>Chytridiomycetes incertae sedis</taxon>
        <taxon>Blyttiomyces</taxon>
    </lineage>
</organism>
<feature type="compositionally biased region" description="Polar residues" evidence="1">
    <location>
        <begin position="151"/>
        <end position="161"/>
    </location>
</feature>
<accession>A0A4P9W7A3</accession>
<name>A0A4P9W7A3_9FUNG</name>
<dbReference type="AlphaFoldDB" id="A0A4P9W7A3"/>
<feature type="region of interest" description="Disordered" evidence="1">
    <location>
        <begin position="83"/>
        <end position="276"/>
    </location>
</feature>
<evidence type="ECO:0000256" key="1">
    <source>
        <dbReference type="SAM" id="MobiDB-lite"/>
    </source>
</evidence>
<feature type="compositionally biased region" description="Acidic residues" evidence="1">
    <location>
        <begin position="106"/>
        <end position="123"/>
    </location>
</feature>
<feature type="compositionally biased region" description="Basic and acidic residues" evidence="1">
    <location>
        <begin position="169"/>
        <end position="185"/>
    </location>
</feature>
<feature type="compositionally biased region" description="Basic and acidic residues" evidence="1">
    <location>
        <begin position="217"/>
        <end position="232"/>
    </location>
</feature>
<dbReference type="EMBL" id="KZ996849">
    <property type="protein sequence ID" value="RKO88234.1"/>
    <property type="molecule type" value="Genomic_DNA"/>
</dbReference>
<feature type="compositionally biased region" description="Polar residues" evidence="1">
    <location>
        <begin position="193"/>
        <end position="202"/>
    </location>
</feature>
<evidence type="ECO:0000313" key="3">
    <source>
        <dbReference type="Proteomes" id="UP000269721"/>
    </source>
</evidence>
<gene>
    <name evidence="2" type="ORF">BDK51DRAFT_41467</name>
</gene>
<dbReference type="Proteomes" id="UP000269721">
    <property type="component" value="Unassembled WGS sequence"/>
</dbReference>
<evidence type="ECO:0000313" key="2">
    <source>
        <dbReference type="EMBL" id="RKO88234.1"/>
    </source>
</evidence>
<sequence>MLFAAPPSPQAVPLPVPLSRCSPLAFDPPSARPDPLFSTDEIDVLDKVAIADTLKAGDMPRAELAVQGLEKFGVEMEERVGVGDMDLNGNEMAVGDERGGVVEGDAGLENEEGEEDKEDDEQEASAGMQRDDASPPPDTAAASGDGDDTVSAFTSDAAYTSSEDEEGGEDLKPDAGRDDDTRGAEGRGVLGSLVTSRPSTRFSARAHPPSTVTAAPREAHAPGDPLPRRKGDAPAIVDPLPRRQLCPQPGFARSPIPGRTPRSAGTDRGVSDVEWVPVEPVRRRGPTGTRAVRTGHAGRVYSNPDLGGSAARGRVRGGAREGVCAADGVGCGVYPCWPRRERERE</sequence>